<name>A0AAE0SA94_9BIVA</name>
<evidence type="ECO:0000313" key="2">
    <source>
        <dbReference type="Proteomes" id="UP001195483"/>
    </source>
</evidence>
<reference evidence="1" key="2">
    <citation type="journal article" date="2021" name="Genome Biol. Evol.">
        <title>Developing a high-quality reference genome for a parasitic bivalve with doubly uniparental inheritance (Bivalvia: Unionida).</title>
        <authorList>
            <person name="Smith C.H."/>
        </authorList>
    </citation>
    <scope>NUCLEOTIDE SEQUENCE</scope>
    <source>
        <strain evidence="1">CHS0354</strain>
        <tissue evidence="1">Mantle</tissue>
    </source>
</reference>
<sequence>MLPDKGKMPDCVLDVVYACRLYTSDVREQTIGPSRYIRVPPVAHEKVVCATDS</sequence>
<reference evidence="1" key="3">
    <citation type="submission" date="2023-05" db="EMBL/GenBank/DDBJ databases">
        <authorList>
            <person name="Smith C.H."/>
        </authorList>
    </citation>
    <scope>NUCLEOTIDE SEQUENCE</scope>
    <source>
        <strain evidence="1">CHS0354</strain>
        <tissue evidence="1">Mantle</tissue>
    </source>
</reference>
<feature type="non-terminal residue" evidence="1">
    <location>
        <position position="53"/>
    </location>
</feature>
<proteinExistence type="predicted"/>
<protein>
    <submittedName>
        <fullName evidence="1">Uncharacterized protein</fullName>
    </submittedName>
</protein>
<accession>A0AAE0SA94</accession>
<dbReference type="EMBL" id="JAEAOA010000690">
    <property type="protein sequence ID" value="KAK3588236.1"/>
    <property type="molecule type" value="Genomic_DNA"/>
</dbReference>
<comment type="caution">
    <text evidence="1">The sequence shown here is derived from an EMBL/GenBank/DDBJ whole genome shotgun (WGS) entry which is preliminary data.</text>
</comment>
<reference evidence="1" key="1">
    <citation type="journal article" date="2021" name="Genome Biol. Evol.">
        <title>A High-Quality Reference Genome for a Parasitic Bivalve with Doubly Uniparental Inheritance (Bivalvia: Unionida).</title>
        <authorList>
            <person name="Smith C.H."/>
        </authorList>
    </citation>
    <scope>NUCLEOTIDE SEQUENCE</scope>
    <source>
        <strain evidence="1">CHS0354</strain>
    </source>
</reference>
<organism evidence="1 2">
    <name type="scientific">Potamilus streckersoni</name>
    <dbReference type="NCBI Taxonomy" id="2493646"/>
    <lineage>
        <taxon>Eukaryota</taxon>
        <taxon>Metazoa</taxon>
        <taxon>Spiralia</taxon>
        <taxon>Lophotrochozoa</taxon>
        <taxon>Mollusca</taxon>
        <taxon>Bivalvia</taxon>
        <taxon>Autobranchia</taxon>
        <taxon>Heteroconchia</taxon>
        <taxon>Palaeoheterodonta</taxon>
        <taxon>Unionida</taxon>
        <taxon>Unionoidea</taxon>
        <taxon>Unionidae</taxon>
        <taxon>Ambleminae</taxon>
        <taxon>Lampsilini</taxon>
        <taxon>Potamilus</taxon>
    </lineage>
</organism>
<dbReference type="AlphaFoldDB" id="A0AAE0SA94"/>
<keyword evidence="2" id="KW-1185">Reference proteome</keyword>
<gene>
    <name evidence="1" type="ORF">CHS0354_011125</name>
</gene>
<dbReference type="Proteomes" id="UP001195483">
    <property type="component" value="Unassembled WGS sequence"/>
</dbReference>
<evidence type="ECO:0000313" key="1">
    <source>
        <dbReference type="EMBL" id="KAK3588236.1"/>
    </source>
</evidence>